<dbReference type="GO" id="GO:0003700">
    <property type="term" value="F:DNA-binding transcription factor activity"/>
    <property type="evidence" value="ECO:0007669"/>
    <property type="project" value="InterPro"/>
</dbReference>
<dbReference type="AlphaFoldDB" id="A0A7X6N0M4"/>
<comment type="caution">
    <text evidence="2">The sequence shown here is derived from an EMBL/GenBank/DDBJ whole genome shotgun (WGS) entry which is preliminary data.</text>
</comment>
<dbReference type="InterPro" id="IPR036388">
    <property type="entry name" value="WH-like_DNA-bd_sf"/>
</dbReference>
<keyword evidence="3" id="KW-1185">Reference proteome</keyword>
<name>A0A7X6N0M4_9LACO</name>
<proteinExistence type="predicted"/>
<dbReference type="InterPro" id="IPR036390">
    <property type="entry name" value="WH_DNA-bd_sf"/>
</dbReference>
<dbReference type="Pfam" id="PF12802">
    <property type="entry name" value="MarR_2"/>
    <property type="match status" value="1"/>
</dbReference>
<reference evidence="2 3" key="1">
    <citation type="submission" date="2020-04" db="EMBL/GenBank/DDBJ databases">
        <title>MicrobeNet Type strains.</title>
        <authorList>
            <person name="Nicholson A.C."/>
        </authorList>
    </citation>
    <scope>NUCLEOTIDE SEQUENCE [LARGE SCALE GENOMIC DNA]</scope>
    <source>
        <strain evidence="2 3">CCUG 61472</strain>
    </source>
</reference>
<organism evidence="2 3">
    <name type="scientific">Periweissella fabalis</name>
    <dbReference type="NCBI Taxonomy" id="1070421"/>
    <lineage>
        <taxon>Bacteria</taxon>
        <taxon>Bacillati</taxon>
        <taxon>Bacillota</taxon>
        <taxon>Bacilli</taxon>
        <taxon>Lactobacillales</taxon>
        <taxon>Lactobacillaceae</taxon>
        <taxon>Periweissella</taxon>
    </lineage>
</organism>
<dbReference type="Proteomes" id="UP000549765">
    <property type="component" value="Unassembled WGS sequence"/>
</dbReference>
<dbReference type="InterPro" id="IPR000835">
    <property type="entry name" value="HTH_MarR-typ"/>
</dbReference>
<dbReference type="SMART" id="SM00347">
    <property type="entry name" value="HTH_MARR"/>
    <property type="match status" value="1"/>
</dbReference>
<dbReference type="EMBL" id="JAAXPN010000001">
    <property type="protein sequence ID" value="NKZ23591.1"/>
    <property type="molecule type" value="Genomic_DNA"/>
</dbReference>
<evidence type="ECO:0000259" key="1">
    <source>
        <dbReference type="PROSITE" id="PS50995"/>
    </source>
</evidence>
<gene>
    <name evidence="2" type="ORF">HF964_02055</name>
</gene>
<sequence length="139" mass="15864">MKSSLDALRDSEKIQRSALMKITKQYNLTIAEWQLLTTMMAGFDTQDKLSAETGLDTSTLSRQLKSIFAKEFVDKVATGRDRRQLVYSVLPKGTEAVLAINTEYQKLEGVIFDKWSNEEINMLRILLNRLEKSMGRVAE</sequence>
<protein>
    <submittedName>
        <fullName evidence="2">Winged helix-turn-helix transcriptional regulator</fullName>
    </submittedName>
</protein>
<dbReference type="RefSeq" id="WP_168721376.1">
    <property type="nucleotide sequence ID" value="NZ_JAAXPN010000001.1"/>
</dbReference>
<dbReference type="Gene3D" id="1.10.10.10">
    <property type="entry name" value="Winged helix-like DNA-binding domain superfamily/Winged helix DNA-binding domain"/>
    <property type="match status" value="1"/>
</dbReference>
<evidence type="ECO:0000313" key="2">
    <source>
        <dbReference type="EMBL" id="NKZ23591.1"/>
    </source>
</evidence>
<dbReference type="SUPFAM" id="SSF46785">
    <property type="entry name" value="Winged helix' DNA-binding domain"/>
    <property type="match status" value="1"/>
</dbReference>
<dbReference type="GO" id="GO:0006950">
    <property type="term" value="P:response to stress"/>
    <property type="evidence" value="ECO:0007669"/>
    <property type="project" value="TreeGrafter"/>
</dbReference>
<feature type="domain" description="HTH marR-type" evidence="1">
    <location>
        <begin position="1"/>
        <end position="132"/>
    </location>
</feature>
<evidence type="ECO:0000313" key="3">
    <source>
        <dbReference type="Proteomes" id="UP000549765"/>
    </source>
</evidence>
<dbReference type="PROSITE" id="PS50995">
    <property type="entry name" value="HTH_MARR_2"/>
    <property type="match status" value="1"/>
</dbReference>
<dbReference type="PANTHER" id="PTHR33164:SF43">
    <property type="entry name" value="HTH-TYPE TRANSCRIPTIONAL REPRESSOR YETL"/>
    <property type="match status" value="1"/>
</dbReference>
<dbReference type="PANTHER" id="PTHR33164">
    <property type="entry name" value="TRANSCRIPTIONAL REGULATOR, MARR FAMILY"/>
    <property type="match status" value="1"/>
</dbReference>
<dbReference type="InterPro" id="IPR039422">
    <property type="entry name" value="MarR/SlyA-like"/>
</dbReference>
<accession>A0A7X6N0M4</accession>